<dbReference type="OrthoDB" id="3061143at2759"/>
<keyword evidence="2" id="KW-1185">Reference proteome</keyword>
<organism evidence="1 2">
    <name type="scientific">Dendrothele bispora (strain CBS 962.96)</name>
    <dbReference type="NCBI Taxonomy" id="1314807"/>
    <lineage>
        <taxon>Eukaryota</taxon>
        <taxon>Fungi</taxon>
        <taxon>Dikarya</taxon>
        <taxon>Basidiomycota</taxon>
        <taxon>Agaricomycotina</taxon>
        <taxon>Agaricomycetes</taxon>
        <taxon>Agaricomycetidae</taxon>
        <taxon>Agaricales</taxon>
        <taxon>Agaricales incertae sedis</taxon>
        <taxon>Dendrothele</taxon>
    </lineage>
</organism>
<dbReference type="EMBL" id="ML179131">
    <property type="protein sequence ID" value="THU98730.1"/>
    <property type="molecule type" value="Genomic_DNA"/>
</dbReference>
<dbReference type="Proteomes" id="UP000297245">
    <property type="component" value="Unassembled WGS sequence"/>
</dbReference>
<reference evidence="1 2" key="1">
    <citation type="journal article" date="2019" name="Nat. Ecol. Evol.">
        <title>Megaphylogeny resolves global patterns of mushroom evolution.</title>
        <authorList>
            <person name="Varga T."/>
            <person name="Krizsan K."/>
            <person name="Foldi C."/>
            <person name="Dima B."/>
            <person name="Sanchez-Garcia M."/>
            <person name="Sanchez-Ramirez S."/>
            <person name="Szollosi G.J."/>
            <person name="Szarkandi J.G."/>
            <person name="Papp V."/>
            <person name="Albert L."/>
            <person name="Andreopoulos W."/>
            <person name="Angelini C."/>
            <person name="Antonin V."/>
            <person name="Barry K.W."/>
            <person name="Bougher N.L."/>
            <person name="Buchanan P."/>
            <person name="Buyck B."/>
            <person name="Bense V."/>
            <person name="Catcheside P."/>
            <person name="Chovatia M."/>
            <person name="Cooper J."/>
            <person name="Damon W."/>
            <person name="Desjardin D."/>
            <person name="Finy P."/>
            <person name="Geml J."/>
            <person name="Haridas S."/>
            <person name="Hughes K."/>
            <person name="Justo A."/>
            <person name="Karasinski D."/>
            <person name="Kautmanova I."/>
            <person name="Kiss B."/>
            <person name="Kocsube S."/>
            <person name="Kotiranta H."/>
            <person name="LaButti K.M."/>
            <person name="Lechner B.E."/>
            <person name="Liimatainen K."/>
            <person name="Lipzen A."/>
            <person name="Lukacs Z."/>
            <person name="Mihaltcheva S."/>
            <person name="Morgado L.N."/>
            <person name="Niskanen T."/>
            <person name="Noordeloos M.E."/>
            <person name="Ohm R.A."/>
            <person name="Ortiz-Santana B."/>
            <person name="Ovrebo C."/>
            <person name="Racz N."/>
            <person name="Riley R."/>
            <person name="Savchenko A."/>
            <person name="Shiryaev A."/>
            <person name="Soop K."/>
            <person name="Spirin V."/>
            <person name="Szebenyi C."/>
            <person name="Tomsovsky M."/>
            <person name="Tulloss R.E."/>
            <person name="Uehling J."/>
            <person name="Grigoriev I.V."/>
            <person name="Vagvolgyi C."/>
            <person name="Papp T."/>
            <person name="Martin F.M."/>
            <person name="Miettinen O."/>
            <person name="Hibbett D.S."/>
            <person name="Nagy L.G."/>
        </authorList>
    </citation>
    <scope>NUCLEOTIDE SEQUENCE [LARGE SCALE GENOMIC DNA]</scope>
    <source>
        <strain evidence="1 2">CBS 962.96</strain>
    </source>
</reference>
<sequence>MPWTTPVSDGVHFEIPGRDPWLLDCYIVPSHPLVPLHLQAFLDSINTNSASDFFKYDQESLPVPKGPNACLENSGLIEFQSGDIVLTQDLSKTNLGYEVSDILQLYVASSVDISDDFAEDVVGLQDRTLGPRDMHTPENVSFENSPRAIKVNGLASAAANKAVDGDKEDGNLKLREDLLKTLCQESCQKPVVKPEFNNKAWCFGGSAWAEAVVNTVCTPRIGSDNNCMFTGAQQNLAPAVGPKSNVGLSQHLHIFGDKHFDYRDSKGGCFHLVELGGFVKLDKVKMVFFSGLC</sequence>
<dbReference type="AlphaFoldDB" id="A0A4S8M932"/>
<evidence type="ECO:0000313" key="2">
    <source>
        <dbReference type="Proteomes" id="UP000297245"/>
    </source>
</evidence>
<accession>A0A4S8M932</accession>
<protein>
    <submittedName>
        <fullName evidence="1">Uncharacterized protein</fullName>
    </submittedName>
</protein>
<evidence type="ECO:0000313" key="1">
    <source>
        <dbReference type="EMBL" id="THU98730.1"/>
    </source>
</evidence>
<name>A0A4S8M932_DENBC</name>
<gene>
    <name evidence="1" type="ORF">K435DRAFT_795475</name>
</gene>
<proteinExistence type="predicted"/>